<keyword evidence="4" id="KW-0413">Isomerase</keyword>
<dbReference type="InterPro" id="IPR020103">
    <property type="entry name" value="PsdUridine_synth_cat_dom_sf"/>
</dbReference>
<feature type="domain" description="Pus10-like C-terminal" evidence="5">
    <location>
        <begin position="315"/>
        <end position="536"/>
    </location>
</feature>
<keyword evidence="7" id="KW-1185">Reference proteome</keyword>
<dbReference type="EMBL" id="BRXW01000643">
    <property type="protein sequence ID" value="GMH71754.1"/>
    <property type="molecule type" value="Genomic_DNA"/>
</dbReference>
<proteinExistence type="inferred from homology"/>
<reference evidence="7" key="1">
    <citation type="journal article" date="2023" name="Commun. Biol.">
        <title>Genome analysis of Parmales, the sister group of diatoms, reveals the evolutionary specialization of diatoms from phago-mixotrophs to photoautotrophs.</title>
        <authorList>
            <person name="Ban H."/>
            <person name="Sato S."/>
            <person name="Yoshikawa S."/>
            <person name="Yamada K."/>
            <person name="Nakamura Y."/>
            <person name="Ichinomiya M."/>
            <person name="Sato N."/>
            <person name="Blanc-Mathieu R."/>
            <person name="Endo H."/>
            <person name="Kuwata A."/>
            <person name="Ogata H."/>
        </authorList>
    </citation>
    <scope>NUCLEOTIDE SEQUENCE [LARGE SCALE GENOMIC DNA]</scope>
    <source>
        <strain evidence="7">NIES 3700</strain>
    </source>
</reference>
<evidence type="ECO:0000313" key="7">
    <source>
        <dbReference type="Proteomes" id="UP001165122"/>
    </source>
</evidence>
<evidence type="ECO:0000256" key="1">
    <source>
        <dbReference type="ARBA" id="ARBA00009652"/>
    </source>
</evidence>
<evidence type="ECO:0000256" key="3">
    <source>
        <dbReference type="ARBA" id="ARBA00022694"/>
    </source>
</evidence>
<accession>A0A9W7ANX2</accession>
<dbReference type="InterPro" id="IPR048741">
    <property type="entry name" value="Pus10-like_C"/>
</dbReference>
<dbReference type="InterPro" id="IPR039894">
    <property type="entry name" value="Pus10-like"/>
</dbReference>
<dbReference type="PANTHER" id="PTHR21568:SF0">
    <property type="entry name" value="TRNA PSEUDOURIDINE SYNTHASE PUS10"/>
    <property type="match status" value="1"/>
</dbReference>
<evidence type="ECO:0000256" key="2">
    <source>
        <dbReference type="ARBA" id="ARBA00012787"/>
    </source>
</evidence>
<dbReference type="AlphaFoldDB" id="A0A9W7ANX2"/>
<dbReference type="OrthoDB" id="271937at2759"/>
<organism evidence="6 7">
    <name type="scientific">Triparma laevis f. longispina</name>
    <dbReference type="NCBI Taxonomy" id="1714387"/>
    <lineage>
        <taxon>Eukaryota</taxon>
        <taxon>Sar</taxon>
        <taxon>Stramenopiles</taxon>
        <taxon>Ochrophyta</taxon>
        <taxon>Bolidophyceae</taxon>
        <taxon>Parmales</taxon>
        <taxon>Triparmaceae</taxon>
        <taxon>Triparma</taxon>
    </lineage>
</organism>
<protein>
    <recommendedName>
        <fullName evidence="2">tRNA pseudouridine(55) synthase</fullName>
        <ecNumber evidence="2">5.4.99.25</ecNumber>
    </recommendedName>
</protein>
<keyword evidence="3" id="KW-0819">tRNA processing</keyword>
<evidence type="ECO:0000256" key="4">
    <source>
        <dbReference type="ARBA" id="ARBA00023235"/>
    </source>
</evidence>
<dbReference type="EC" id="5.4.99.25" evidence="2"/>
<comment type="similarity">
    <text evidence="1">Belongs to the pseudouridine synthase Pus10 family.</text>
</comment>
<sequence length="537" mass="60482">MAAPSPSNPSLKLSYPSLPPGIHIPNLPPIPPPTTLVTLTLPAPLQHLKNLYPPPSSSPAPTLHLQITLTPVSTSHYPSSSLDLNAVREEKRRIKNLRRLDTPGPIKPENYTRYKAFDTLGLDEEEQLKRAGYINKNFKDLKVLRSFEGEFMREGNDSLRASVCTVLGIKVSDKFQNYGTSSDYLELIKNDHPSASKIRIQFVGERECGVEEYKLESPDSQSPSEESPSNLNLIVGRNVVFRGNSPRYSGGHVVVMTVVRLENDRVYLQNFFDPHKSSQFCPLGSGKWIMTFSADVKEQDTWIVSCLEYKPTKHLIGYYNKMERNLPQSPWIIGGKRKAAGSVSEEIEGLLGFKKGGIGNVKFHGSGREDYDVRMLGERGGRKFCLKIQDCELEERGLEDRVGGRVEVKGLRWGGEEDWKRLQEETESKVKYYKCIIHCSTPIPSTPSFPPTPFKIYQKTPLRVLHRRANLTRERGIVFLILKKINEYYAEVEVGTEAGAYIKEFVTGDFGRTRPNLGELLGGRCDILQLDVVGIEE</sequence>
<dbReference type="Gene3D" id="3.30.70.3190">
    <property type="match status" value="1"/>
</dbReference>
<dbReference type="Pfam" id="PF21238">
    <property type="entry name" value="Pus10_C"/>
    <property type="match status" value="1"/>
</dbReference>
<evidence type="ECO:0000259" key="5">
    <source>
        <dbReference type="Pfam" id="PF21238"/>
    </source>
</evidence>
<evidence type="ECO:0000313" key="6">
    <source>
        <dbReference type="EMBL" id="GMH71754.1"/>
    </source>
</evidence>
<gene>
    <name evidence="6" type="ORF">TrLO_g8</name>
</gene>
<dbReference type="GO" id="GO:0160148">
    <property type="term" value="F:tRNA pseudouridine(55) synthase activity"/>
    <property type="evidence" value="ECO:0007669"/>
    <property type="project" value="UniProtKB-EC"/>
</dbReference>
<dbReference type="PANTHER" id="PTHR21568">
    <property type="entry name" value="TRNA PSEUDOURIDINE SYNTHASE PUS10"/>
    <property type="match status" value="1"/>
</dbReference>
<dbReference type="GO" id="GO:0031119">
    <property type="term" value="P:tRNA pseudouridine synthesis"/>
    <property type="evidence" value="ECO:0007669"/>
    <property type="project" value="TreeGrafter"/>
</dbReference>
<dbReference type="Gene3D" id="3.30.70.2510">
    <property type="match status" value="1"/>
</dbReference>
<name>A0A9W7ANX2_9STRA</name>
<dbReference type="SUPFAM" id="SSF55120">
    <property type="entry name" value="Pseudouridine synthase"/>
    <property type="match status" value="1"/>
</dbReference>
<dbReference type="Proteomes" id="UP001165122">
    <property type="component" value="Unassembled WGS sequence"/>
</dbReference>
<dbReference type="GO" id="GO:0003723">
    <property type="term" value="F:RNA binding"/>
    <property type="evidence" value="ECO:0007669"/>
    <property type="project" value="InterPro"/>
</dbReference>
<comment type="caution">
    <text evidence="6">The sequence shown here is derived from an EMBL/GenBank/DDBJ whole genome shotgun (WGS) entry which is preliminary data.</text>
</comment>